<evidence type="ECO:0000256" key="3">
    <source>
        <dbReference type="ARBA" id="ARBA00023002"/>
    </source>
</evidence>
<keyword evidence="6" id="KW-0503">Monooxygenase</keyword>
<dbReference type="PRINTS" id="PR00463">
    <property type="entry name" value="EP450I"/>
</dbReference>
<dbReference type="GO" id="GO:0016705">
    <property type="term" value="F:oxidoreductase activity, acting on paired donors, with incorporation or reduction of molecular oxygen"/>
    <property type="evidence" value="ECO:0007669"/>
    <property type="project" value="InterPro"/>
</dbReference>
<evidence type="ECO:0000256" key="4">
    <source>
        <dbReference type="ARBA" id="ARBA00023004"/>
    </source>
</evidence>
<evidence type="ECO:0000256" key="6">
    <source>
        <dbReference type="RuleBase" id="RU000461"/>
    </source>
</evidence>
<evidence type="ECO:0000256" key="5">
    <source>
        <dbReference type="PIRSR" id="PIRSR602401-1"/>
    </source>
</evidence>
<keyword evidence="3 6" id="KW-0560">Oxidoreductase</keyword>
<name>A0A8K1CIE7_PYTOL</name>
<accession>A0A8K1CIE7</accession>
<dbReference type="GO" id="GO:0005506">
    <property type="term" value="F:iron ion binding"/>
    <property type="evidence" value="ECO:0007669"/>
    <property type="project" value="InterPro"/>
</dbReference>
<dbReference type="GO" id="GO:0020037">
    <property type="term" value="F:heme binding"/>
    <property type="evidence" value="ECO:0007669"/>
    <property type="project" value="InterPro"/>
</dbReference>
<evidence type="ECO:0000256" key="2">
    <source>
        <dbReference type="ARBA" id="ARBA00022723"/>
    </source>
</evidence>
<dbReference type="EMBL" id="SPLM01000073">
    <property type="protein sequence ID" value="TMW62712.1"/>
    <property type="molecule type" value="Genomic_DNA"/>
</dbReference>
<dbReference type="PANTHER" id="PTHR24296">
    <property type="entry name" value="CYTOCHROME P450"/>
    <property type="match status" value="1"/>
</dbReference>
<dbReference type="PROSITE" id="PS00086">
    <property type="entry name" value="CYTOCHROME_P450"/>
    <property type="match status" value="1"/>
</dbReference>
<dbReference type="Proteomes" id="UP000794436">
    <property type="component" value="Unassembled WGS sequence"/>
</dbReference>
<gene>
    <name evidence="7" type="ORF">Poli38472_005330</name>
</gene>
<keyword evidence="5 6" id="KW-0349">Heme</keyword>
<comment type="similarity">
    <text evidence="1 6">Belongs to the cytochrome P450 family.</text>
</comment>
<organism evidence="7 8">
    <name type="scientific">Pythium oligandrum</name>
    <name type="common">Mycoparasitic fungus</name>
    <dbReference type="NCBI Taxonomy" id="41045"/>
    <lineage>
        <taxon>Eukaryota</taxon>
        <taxon>Sar</taxon>
        <taxon>Stramenopiles</taxon>
        <taxon>Oomycota</taxon>
        <taxon>Peronosporomycetes</taxon>
        <taxon>Pythiales</taxon>
        <taxon>Pythiaceae</taxon>
        <taxon>Pythium</taxon>
    </lineage>
</organism>
<dbReference type="GO" id="GO:0004497">
    <property type="term" value="F:monooxygenase activity"/>
    <property type="evidence" value="ECO:0007669"/>
    <property type="project" value="UniProtKB-KW"/>
</dbReference>
<dbReference type="PRINTS" id="PR00385">
    <property type="entry name" value="P450"/>
</dbReference>
<keyword evidence="2 5" id="KW-0479">Metal-binding</keyword>
<protein>
    <recommendedName>
        <fullName evidence="9">Cytochrome P450</fullName>
    </recommendedName>
</protein>
<evidence type="ECO:0000313" key="7">
    <source>
        <dbReference type="EMBL" id="TMW62712.1"/>
    </source>
</evidence>
<keyword evidence="4 5" id="KW-0408">Iron</keyword>
<sequence length="457" mass="52088">MSIAVPPSTLPIINNTIEFATRTDDFHDWLFSLCEHFQGKPFLLRAHGQPDMVVLSTPESVEDVFKTHFENFPKGKYQCENMRDMLGNGIFASDGATWFHQRKVASNLFTTRSLRESMTQSIRKHAVTLRRVLHDAGVQQNTIDIFKLFNRFTIEAFAEIGFGISMKTMEVEEEHPFQTAFDRVQRLTMLRFTIDRTVLDIIAESIQRRQTNEHRDGPADIVSLFLDQYDNSPESKTGEFDPQYLRDIVVNFLIAGRDTTAQALSWFFLNLTRYPDVATKIRSEIMEVVPELMTGTIDTPTMEQVQRLTYLEAALKESLHLYPAVPFTTKLAMNDVVLSDGTPIHQGQVVTIPEYAYNRMQHVWGPDAATYNPERWIEPDTGKLINYSAFKFFAFNAGPRICLGMNLALLEMKIVVASLVSSLTIEVLDPKKLTYDFSLTLPVKGEMRASITPYKSA</sequence>
<dbReference type="InterPro" id="IPR002401">
    <property type="entry name" value="Cyt_P450_E_grp-I"/>
</dbReference>
<dbReference type="Pfam" id="PF00067">
    <property type="entry name" value="p450"/>
    <property type="match status" value="2"/>
</dbReference>
<comment type="cofactor">
    <cofactor evidence="5">
        <name>heme</name>
        <dbReference type="ChEBI" id="CHEBI:30413"/>
    </cofactor>
</comment>
<reference evidence="7" key="1">
    <citation type="submission" date="2019-03" db="EMBL/GenBank/DDBJ databases">
        <title>Long read genome sequence of the mycoparasitic Pythium oligandrum ATCC 38472 isolated from sugarbeet rhizosphere.</title>
        <authorList>
            <person name="Gaulin E."/>
        </authorList>
    </citation>
    <scope>NUCLEOTIDE SEQUENCE</scope>
    <source>
        <strain evidence="7">ATCC 38472_TT</strain>
    </source>
</reference>
<comment type="caution">
    <text evidence="7">The sequence shown here is derived from an EMBL/GenBank/DDBJ whole genome shotgun (WGS) entry which is preliminary data.</text>
</comment>
<evidence type="ECO:0000313" key="8">
    <source>
        <dbReference type="Proteomes" id="UP000794436"/>
    </source>
</evidence>
<keyword evidence="8" id="KW-1185">Reference proteome</keyword>
<evidence type="ECO:0000256" key="1">
    <source>
        <dbReference type="ARBA" id="ARBA00010617"/>
    </source>
</evidence>
<dbReference type="InterPro" id="IPR017972">
    <property type="entry name" value="Cyt_P450_CS"/>
</dbReference>
<dbReference type="OrthoDB" id="1470350at2759"/>
<dbReference type="InterPro" id="IPR001128">
    <property type="entry name" value="Cyt_P450"/>
</dbReference>
<dbReference type="GO" id="GO:0006629">
    <property type="term" value="P:lipid metabolic process"/>
    <property type="evidence" value="ECO:0007669"/>
    <property type="project" value="UniProtKB-ARBA"/>
</dbReference>
<proteinExistence type="inferred from homology"/>
<evidence type="ECO:0008006" key="9">
    <source>
        <dbReference type="Google" id="ProtNLM"/>
    </source>
</evidence>
<dbReference type="Gene3D" id="1.10.630.10">
    <property type="entry name" value="Cytochrome P450"/>
    <property type="match status" value="1"/>
</dbReference>
<dbReference type="CDD" id="cd11064">
    <property type="entry name" value="CYP86A"/>
    <property type="match status" value="1"/>
</dbReference>
<dbReference type="AlphaFoldDB" id="A0A8K1CIE7"/>
<dbReference type="SUPFAM" id="SSF48264">
    <property type="entry name" value="Cytochrome P450"/>
    <property type="match status" value="1"/>
</dbReference>
<dbReference type="InterPro" id="IPR036396">
    <property type="entry name" value="Cyt_P450_sf"/>
</dbReference>
<feature type="binding site" description="axial binding residue" evidence="5">
    <location>
        <position position="402"/>
    </location>
    <ligand>
        <name>heme</name>
        <dbReference type="ChEBI" id="CHEBI:30413"/>
    </ligand>
    <ligandPart>
        <name>Fe</name>
        <dbReference type="ChEBI" id="CHEBI:18248"/>
    </ligandPart>
</feature>